<dbReference type="SUPFAM" id="SSF47413">
    <property type="entry name" value="lambda repressor-like DNA-binding domains"/>
    <property type="match status" value="1"/>
</dbReference>
<dbReference type="Pfam" id="PF13693">
    <property type="entry name" value="HTH_35"/>
    <property type="match status" value="1"/>
</dbReference>
<evidence type="ECO:0000313" key="6">
    <source>
        <dbReference type="EMBL" id="HAF6280280.1"/>
    </source>
</evidence>
<keyword evidence="4" id="KW-0804">Transcription</keyword>
<comment type="similarity">
    <text evidence="1">Belongs to the ner transcriptional regulatory family.</text>
</comment>
<sequence length="71" mass="8306">MKVKKRSNMHREDIKAELKKRRISMAELGRLNGKSIHTVKNALDKPYPYGEQLIADALGLKPEDIWPERYE</sequence>
<evidence type="ECO:0000259" key="5">
    <source>
        <dbReference type="Pfam" id="PF13693"/>
    </source>
</evidence>
<keyword evidence="2" id="KW-0805">Transcription regulation</keyword>
<gene>
    <name evidence="6" type="ORF">G9F26_004505</name>
</gene>
<dbReference type="AlphaFoldDB" id="A0A750I1K7"/>
<reference evidence="6" key="2">
    <citation type="submission" date="2020-02" db="EMBL/GenBank/DDBJ databases">
        <authorList>
            <consortium name="NCBI Pathogen Detection Project"/>
        </authorList>
    </citation>
    <scope>NUCLEOTIDE SEQUENCE</scope>
    <source>
        <strain evidence="6">MA.CK_93/00002981</strain>
    </source>
</reference>
<evidence type="ECO:0000256" key="2">
    <source>
        <dbReference type="ARBA" id="ARBA00023015"/>
    </source>
</evidence>
<accession>A0A750I1K7</accession>
<evidence type="ECO:0000256" key="4">
    <source>
        <dbReference type="ARBA" id="ARBA00023163"/>
    </source>
</evidence>
<comment type="caution">
    <text evidence="6">The sequence shown here is derived from an EMBL/GenBank/DDBJ whole genome shotgun (WGS) entry which is preliminary data.</text>
</comment>
<dbReference type="InterPro" id="IPR038722">
    <property type="entry name" value="Ner_HTH_dom"/>
</dbReference>
<proteinExistence type="inferred from homology"/>
<feature type="domain" description="Ner winged helix-turn-helix DNA-binding" evidence="5">
    <location>
        <begin position="9"/>
        <end position="71"/>
    </location>
</feature>
<evidence type="ECO:0000256" key="3">
    <source>
        <dbReference type="ARBA" id="ARBA00023125"/>
    </source>
</evidence>
<protein>
    <submittedName>
        <fullName evidence="6">Transcriptional regulator</fullName>
    </submittedName>
</protein>
<dbReference type="InterPro" id="IPR010982">
    <property type="entry name" value="Lambda_DNA-bd_dom_sf"/>
</dbReference>
<name>A0A750I1K7_SALER</name>
<dbReference type="Gene3D" id="1.10.260.40">
    <property type="entry name" value="lambda repressor-like DNA-binding domains"/>
    <property type="match status" value="1"/>
</dbReference>
<keyword evidence="3" id="KW-0238">DNA-binding</keyword>
<dbReference type="EMBL" id="DAAVPZ010000045">
    <property type="protein sequence ID" value="HAF6280280.1"/>
    <property type="molecule type" value="Genomic_DNA"/>
</dbReference>
<organism evidence="6">
    <name type="scientific">Salmonella enterica</name>
    <name type="common">Salmonella choleraesuis</name>
    <dbReference type="NCBI Taxonomy" id="28901"/>
    <lineage>
        <taxon>Bacteria</taxon>
        <taxon>Pseudomonadati</taxon>
        <taxon>Pseudomonadota</taxon>
        <taxon>Gammaproteobacteria</taxon>
        <taxon>Enterobacterales</taxon>
        <taxon>Enterobacteriaceae</taxon>
        <taxon>Salmonella</taxon>
    </lineage>
</organism>
<reference evidence="6" key="1">
    <citation type="journal article" date="2018" name="Genome Biol.">
        <title>SKESA: strategic k-mer extension for scrupulous assemblies.</title>
        <authorList>
            <person name="Souvorov A."/>
            <person name="Agarwala R."/>
            <person name="Lipman D.J."/>
        </authorList>
    </citation>
    <scope>NUCLEOTIDE SEQUENCE</scope>
    <source>
        <strain evidence="6">MA.CK_93/00002981</strain>
    </source>
</reference>
<evidence type="ECO:0000256" key="1">
    <source>
        <dbReference type="ARBA" id="ARBA00006157"/>
    </source>
</evidence>
<dbReference type="GO" id="GO:0003677">
    <property type="term" value="F:DNA binding"/>
    <property type="evidence" value="ECO:0007669"/>
    <property type="project" value="UniProtKB-KW"/>
</dbReference>